<reference evidence="4 5" key="1">
    <citation type="submission" date="2024-03" db="EMBL/GenBank/DDBJ databases">
        <title>A high-quality draft genome sequence of Diaporthe vaccinii, a causative agent of upright dieback and viscid rot disease in cranberry plants.</title>
        <authorList>
            <person name="Sarrasin M."/>
            <person name="Lang B.F."/>
            <person name="Burger G."/>
        </authorList>
    </citation>
    <scope>NUCLEOTIDE SEQUENCE [LARGE SCALE GENOMIC DNA]</scope>
    <source>
        <strain evidence="4 5">IS7</strain>
    </source>
</reference>
<organism evidence="4 5">
    <name type="scientific">Diaporthe vaccinii</name>
    <dbReference type="NCBI Taxonomy" id="105482"/>
    <lineage>
        <taxon>Eukaryota</taxon>
        <taxon>Fungi</taxon>
        <taxon>Dikarya</taxon>
        <taxon>Ascomycota</taxon>
        <taxon>Pezizomycotina</taxon>
        <taxon>Sordariomycetes</taxon>
        <taxon>Sordariomycetidae</taxon>
        <taxon>Diaporthales</taxon>
        <taxon>Diaporthaceae</taxon>
        <taxon>Diaporthe</taxon>
        <taxon>Diaporthe eres species complex</taxon>
    </lineage>
</organism>
<gene>
    <name evidence="4" type="ORF">FJTKL_11207</name>
</gene>
<feature type="domain" description="T6SS Phospholipase effector Tle1-like catalytic" evidence="3">
    <location>
        <begin position="8"/>
        <end position="270"/>
    </location>
</feature>
<accession>A0ABR4EHT9</accession>
<keyword evidence="5" id="KW-1185">Reference proteome</keyword>
<dbReference type="InterPro" id="IPR006073">
    <property type="entry name" value="GTP-bd"/>
</dbReference>
<evidence type="ECO:0000313" key="5">
    <source>
        <dbReference type="Proteomes" id="UP001600888"/>
    </source>
</evidence>
<proteinExistence type="predicted"/>
<dbReference type="Pfam" id="PF09994">
    <property type="entry name" value="T6SS_Tle1-like_cat"/>
    <property type="match status" value="1"/>
</dbReference>
<name>A0ABR4EHT9_9PEZI</name>
<dbReference type="Gene3D" id="3.40.50.300">
    <property type="entry name" value="P-loop containing nucleotide triphosphate hydrolases"/>
    <property type="match status" value="1"/>
</dbReference>
<evidence type="ECO:0000256" key="1">
    <source>
        <dbReference type="SAM" id="MobiDB-lite"/>
    </source>
</evidence>
<feature type="region of interest" description="Disordered" evidence="1">
    <location>
        <begin position="903"/>
        <end position="928"/>
    </location>
</feature>
<dbReference type="EMBL" id="JBAWTH010000053">
    <property type="protein sequence ID" value="KAL2281935.1"/>
    <property type="molecule type" value="Genomic_DNA"/>
</dbReference>
<comment type="caution">
    <text evidence="4">The sequence shown here is derived from an EMBL/GenBank/DDBJ whole genome shotgun (WGS) entry which is preliminary data.</text>
</comment>
<dbReference type="InterPro" id="IPR027417">
    <property type="entry name" value="P-loop_NTPase"/>
</dbReference>
<dbReference type="PANTHER" id="PTHR33840:SF1">
    <property type="entry name" value="TLE1 PHOSPHOLIPASE DOMAIN-CONTAINING PROTEIN"/>
    <property type="match status" value="1"/>
</dbReference>
<dbReference type="PANTHER" id="PTHR33840">
    <property type="match status" value="1"/>
</dbReference>
<dbReference type="CDD" id="cd00882">
    <property type="entry name" value="Ras_like_GTPase"/>
    <property type="match status" value="1"/>
</dbReference>
<evidence type="ECO:0000313" key="4">
    <source>
        <dbReference type="EMBL" id="KAL2281935.1"/>
    </source>
</evidence>
<protein>
    <recommendedName>
        <fullName evidence="6">DUF2235 domain-containing protein</fullName>
    </recommendedName>
</protein>
<feature type="domain" description="G" evidence="2">
    <location>
        <begin position="468"/>
        <end position="593"/>
    </location>
</feature>
<dbReference type="Pfam" id="PF01926">
    <property type="entry name" value="MMR_HSR1"/>
    <property type="match status" value="1"/>
</dbReference>
<evidence type="ECO:0008006" key="6">
    <source>
        <dbReference type="Google" id="ProtNLM"/>
    </source>
</evidence>
<dbReference type="Proteomes" id="UP001600888">
    <property type="component" value="Unassembled WGS sequence"/>
</dbReference>
<evidence type="ECO:0000259" key="2">
    <source>
        <dbReference type="Pfam" id="PF01926"/>
    </source>
</evidence>
<evidence type="ECO:0000259" key="3">
    <source>
        <dbReference type="Pfam" id="PF09994"/>
    </source>
</evidence>
<dbReference type="SUPFAM" id="SSF52540">
    <property type="entry name" value="P-loop containing nucleoside triphosphate hydrolases"/>
    <property type="match status" value="1"/>
</dbReference>
<dbReference type="PRINTS" id="PR00449">
    <property type="entry name" value="RASTRNSFRMNG"/>
</dbReference>
<dbReference type="InterPro" id="IPR018712">
    <property type="entry name" value="Tle1-like_cat"/>
</dbReference>
<sequence>MSAPKEIRRIIVCVDGTWYNADGKESNGHGNTSNVFRIFASVKQGKFTQDGIKYEQIVQYFHGIGVKKWYPEKLIDGVSGLGCEELIKEVYQYCCANIRSPADELWFFGFSRGAYVVRAVASMFRHMATAVVNKDPKDFDATYKEALSYMSFIYKDKVYRHGGEMYRFLAEKTQESPAIEFLGLFDTVKYAKEPVKFDISFESKCFKRVRHALSLNEDRPQFVPEIYQTSPDETLPDNSLVQAWFLGSHADIGGGHEHDGLSLYPLQWMLLESRKQGLILEHKPQKRFEQLIDDPLKLALPQKVPSAAEGDEIAQEANEMQPWRYRYSNGIEVDMYDLRLSHNHGNLQKWSRRRLKKRSVATRASHGVIVNRGARTTLFRAQIRDIFSNGLVNQYNDADSGRYGTIIHPSTYFLLETYPRLGNPSLRDSVKPFFWELESFRQNLQCVGSKMDPWLAERHFNTNFPNFRILICGNAGVGKSTLLNRVFGSQLSQENHNQHGKHDIDQPFETDKHPGLILHDSEGFQAGDTKEVVAFEKFLKKRLMAPDVEDQLHAIWICVESYTERPIHTAEEKILSYIEDLAPDMPVIIVGTKTDKFLKFENIADDPRTQQDTLNNQVEAFRRIYEEKVGEVQLKFVFVSQDDKASIRTLLHMTMGSVIDDRVYGALVSAQVADLDLKVDLSIDQTVRLLRTEMKSLIFPNVIGPPTLSKVICETILRCYGLTKAEANQVDAIMEEIVWPNMVKYMAQHITQNLAVWTLATGLGAATGLGFGLIAVLPFLEAPAVARVIVKGACDLIIVLDQAFRWGGKELSPDLVRRAATEYRRESVVGMSVSTRSRVHHDINSMFPIMSKLITRVYRPGYITKITEGMKKIVESTRMRLDTGKDLDMESLSDAFSSTTLAELSGDEEELKQLEPKGSAETLKNSMD</sequence>